<reference evidence="16" key="1">
    <citation type="submission" date="2022-11" db="EMBL/GenBank/DDBJ databases">
        <authorList>
            <person name="Kikuchi T."/>
        </authorList>
    </citation>
    <scope>NUCLEOTIDE SEQUENCE</scope>
    <source>
        <strain evidence="16">PS1010</strain>
    </source>
</reference>
<evidence type="ECO:0000256" key="8">
    <source>
        <dbReference type="ARBA" id="ARBA00022840"/>
    </source>
</evidence>
<evidence type="ECO:0000256" key="13">
    <source>
        <dbReference type="SAM" id="MobiDB-lite"/>
    </source>
</evidence>
<feature type="region of interest" description="Disordered" evidence="13">
    <location>
        <begin position="538"/>
        <end position="568"/>
    </location>
</feature>
<feature type="region of interest" description="Disordered" evidence="13">
    <location>
        <begin position="1121"/>
        <end position="1140"/>
    </location>
</feature>
<name>A0A9P1IIR8_9PELO</name>
<dbReference type="Proteomes" id="UP001152747">
    <property type="component" value="Unassembled WGS sequence"/>
</dbReference>
<dbReference type="Gene3D" id="3.30.70.1230">
    <property type="entry name" value="Nucleotide cyclase"/>
    <property type="match status" value="2"/>
</dbReference>
<dbReference type="PROSITE" id="PS50125">
    <property type="entry name" value="GUANYLATE_CYCLASE_2"/>
    <property type="match status" value="2"/>
</dbReference>
<evidence type="ECO:0000256" key="2">
    <source>
        <dbReference type="ARBA" id="ARBA00001593"/>
    </source>
</evidence>
<feature type="transmembrane region" description="Helical" evidence="14">
    <location>
        <begin position="165"/>
        <end position="185"/>
    </location>
</feature>
<keyword evidence="6" id="KW-0479">Metal-binding</keyword>
<feature type="domain" description="Guanylate cyclase" evidence="15">
    <location>
        <begin position="364"/>
        <end position="460"/>
    </location>
</feature>
<dbReference type="InterPro" id="IPR029787">
    <property type="entry name" value="Nucleotide_cyclase"/>
</dbReference>
<feature type="compositionally biased region" description="Basic residues" evidence="13">
    <location>
        <begin position="1242"/>
        <end position="1258"/>
    </location>
</feature>
<feature type="transmembrane region" description="Helical" evidence="14">
    <location>
        <begin position="634"/>
        <end position="653"/>
    </location>
</feature>
<comment type="subcellular location">
    <subcellularLocation>
        <location evidence="3">Membrane</location>
        <topology evidence="3">Multi-pass membrane protein</topology>
    </subcellularLocation>
</comment>
<proteinExistence type="predicted"/>
<evidence type="ECO:0000313" key="16">
    <source>
        <dbReference type="EMBL" id="CAI5445228.1"/>
    </source>
</evidence>
<evidence type="ECO:0000256" key="7">
    <source>
        <dbReference type="ARBA" id="ARBA00022741"/>
    </source>
</evidence>
<evidence type="ECO:0000256" key="12">
    <source>
        <dbReference type="ARBA" id="ARBA00023239"/>
    </source>
</evidence>
<protein>
    <recommendedName>
        <fullName evidence="4">adenylate cyclase</fullName>
        <ecNumber evidence="4">4.6.1.1</ecNumber>
    </recommendedName>
</protein>
<dbReference type="OrthoDB" id="5867840at2759"/>
<evidence type="ECO:0000256" key="14">
    <source>
        <dbReference type="SAM" id="Phobius"/>
    </source>
</evidence>
<evidence type="ECO:0000256" key="11">
    <source>
        <dbReference type="ARBA" id="ARBA00023136"/>
    </source>
</evidence>
<feature type="transmembrane region" description="Helical" evidence="14">
    <location>
        <begin position="192"/>
        <end position="212"/>
    </location>
</feature>
<dbReference type="PANTHER" id="PTHR45627">
    <property type="entry name" value="ADENYLATE CYCLASE TYPE 1"/>
    <property type="match status" value="1"/>
</dbReference>
<keyword evidence="5 14" id="KW-0812">Transmembrane</keyword>
<dbReference type="EMBL" id="CANHGI010000003">
    <property type="protein sequence ID" value="CAI5445228.1"/>
    <property type="molecule type" value="Genomic_DNA"/>
</dbReference>
<keyword evidence="7" id="KW-0547">Nucleotide-binding</keyword>
<keyword evidence="12" id="KW-0456">Lyase</keyword>
<dbReference type="InterPro" id="IPR001054">
    <property type="entry name" value="A/G_cyclase"/>
</dbReference>
<evidence type="ECO:0000256" key="9">
    <source>
        <dbReference type="ARBA" id="ARBA00022842"/>
    </source>
</evidence>
<dbReference type="SMART" id="SM00044">
    <property type="entry name" value="CYCc"/>
    <property type="match status" value="1"/>
</dbReference>
<gene>
    <name evidence="16" type="ORF">CAMP_LOCUS7865</name>
</gene>
<organism evidence="16 17">
    <name type="scientific">Caenorhabditis angaria</name>
    <dbReference type="NCBI Taxonomy" id="860376"/>
    <lineage>
        <taxon>Eukaryota</taxon>
        <taxon>Metazoa</taxon>
        <taxon>Ecdysozoa</taxon>
        <taxon>Nematoda</taxon>
        <taxon>Chromadorea</taxon>
        <taxon>Rhabditida</taxon>
        <taxon>Rhabditina</taxon>
        <taxon>Rhabditomorpha</taxon>
        <taxon>Rhabditoidea</taxon>
        <taxon>Rhabditidae</taxon>
        <taxon>Peloderinae</taxon>
        <taxon>Caenorhabditis</taxon>
    </lineage>
</organism>
<dbReference type="GO" id="GO:0006171">
    <property type="term" value="P:cAMP biosynthetic process"/>
    <property type="evidence" value="ECO:0007669"/>
    <property type="project" value="TreeGrafter"/>
</dbReference>
<feature type="transmembrane region" description="Helical" evidence="14">
    <location>
        <begin position="604"/>
        <end position="622"/>
    </location>
</feature>
<feature type="compositionally biased region" description="Gly residues" evidence="13">
    <location>
        <begin position="549"/>
        <end position="560"/>
    </location>
</feature>
<dbReference type="SUPFAM" id="SSF55073">
    <property type="entry name" value="Nucleotide cyclase"/>
    <property type="match status" value="2"/>
</dbReference>
<comment type="catalytic activity">
    <reaction evidence="2">
        <text>ATP = 3',5'-cyclic AMP + diphosphate</text>
        <dbReference type="Rhea" id="RHEA:15389"/>
        <dbReference type="ChEBI" id="CHEBI:30616"/>
        <dbReference type="ChEBI" id="CHEBI:33019"/>
        <dbReference type="ChEBI" id="CHEBI:58165"/>
        <dbReference type="EC" id="4.6.1.1"/>
    </reaction>
</comment>
<dbReference type="PANTHER" id="PTHR45627:SF26">
    <property type="entry name" value="ADENYLATE CYCLASE TYPE 1"/>
    <property type="match status" value="1"/>
</dbReference>
<dbReference type="GO" id="GO:0004383">
    <property type="term" value="F:guanylate cyclase activity"/>
    <property type="evidence" value="ECO:0007669"/>
    <property type="project" value="UniProtKB-EC"/>
</dbReference>
<comment type="caution">
    <text evidence="16">The sequence shown here is derived from an EMBL/GenBank/DDBJ whole genome shotgun (WGS) entry which is preliminary data.</text>
</comment>
<feature type="transmembrane region" description="Helical" evidence="14">
    <location>
        <begin position="727"/>
        <end position="746"/>
    </location>
</feature>
<dbReference type="GO" id="GO:0035556">
    <property type="term" value="P:intracellular signal transduction"/>
    <property type="evidence" value="ECO:0007669"/>
    <property type="project" value="InterPro"/>
</dbReference>
<keyword evidence="8" id="KW-0067">ATP-binding</keyword>
<evidence type="ECO:0000256" key="10">
    <source>
        <dbReference type="ARBA" id="ARBA00022989"/>
    </source>
</evidence>
<evidence type="ECO:0000256" key="4">
    <source>
        <dbReference type="ARBA" id="ARBA00012201"/>
    </source>
</evidence>
<dbReference type="GO" id="GO:0005524">
    <property type="term" value="F:ATP binding"/>
    <property type="evidence" value="ECO:0007669"/>
    <property type="project" value="UniProtKB-KW"/>
</dbReference>
<feature type="region of interest" description="Disordered" evidence="13">
    <location>
        <begin position="1085"/>
        <end position="1105"/>
    </location>
</feature>
<evidence type="ECO:0000256" key="6">
    <source>
        <dbReference type="ARBA" id="ARBA00022723"/>
    </source>
</evidence>
<dbReference type="GO" id="GO:0007189">
    <property type="term" value="P:adenylate cyclase-activating G protein-coupled receptor signaling pathway"/>
    <property type="evidence" value="ECO:0007669"/>
    <property type="project" value="TreeGrafter"/>
</dbReference>
<dbReference type="Pfam" id="PF00211">
    <property type="entry name" value="Guanylate_cyc"/>
    <property type="match status" value="2"/>
</dbReference>
<evidence type="ECO:0000256" key="5">
    <source>
        <dbReference type="ARBA" id="ARBA00022692"/>
    </source>
</evidence>
<comment type="catalytic activity">
    <reaction evidence="1">
        <text>GTP = 3',5'-cyclic GMP + diphosphate</text>
        <dbReference type="Rhea" id="RHEA:13665"/>
        <dbReference type="ChEBI" id="CHEBI:33019"/>
        <dbReference type="ChEBI" id="CHEBI:37565"/>
        <dbReference type="ChEBI" id="CHEBI:57746"/>
        <dbReference type="EC" id="4.6.1.2"/>
    </reaction>
</comment>
<dbReference type="GO" id="GO:0005886">
    <property type="term" value="C:plasma membrane"/>
    <property type="evidence" value="ECO:0007669"/>
    <property type="project" value="TreeGrafter"/>
</dbReference>
<feature type="transmembrane region" description="Helical" evidence="14">
    <location>
        <begin position="262"/>
        <end position="280"/>
    </location>
</feature>
<evidence type="ECO:0000256" key="3">
    <source>
        <dbReference type="ARBA" id="ARBA00004141"/>
    </source>
</evidence>
<accession>A0A9P1IIR8</accession>
<keyword evidence="11 14" id="KW-0472">Membrane</keyword>
<dbReference type="GO" id="GO:0004016">
    <property type="term" value="F:adenylate cyclase activity"/>
    <property type="evidence" value="ECO:0007669"/>
    <property type="project" value="UniProtKB-EC"/>
</dbReference>
<dbReference type="GO" id="GO:0046872">
    <property type="term" value="F:metal ion binding"/>
    <property type="evidence" value="ECO:0007669"/>
    <property type="project" value="UniProtKB-KW"/>
</dbReference>
<dbReference type="EC" id="4.6.1.1" evidence="4"/>
<keyword evidence="9" id="KW-0460">Magnesium</keyword>
<keyword evidence="17" id="KW-1185">Reference proteome</keyword>
<sequence>MFLLTCSEKWAGEPPDRRHGGEYSGNRWRKMFSASSPTVLRMIYSVSPSRKNVLEAENGKPADNWRRKFSSLESEKCKKAPSGEPMENCRRNYGKVSDNRRRTLGEPPAAGAFFAAQMGGFSSDALEQSYLNWRQNASARLIRILLFITSASSFLRTLGHIPGAYALWTATILLCSTLTIIFQLVRPKKLVTFQIFALIVLICDVIFSLPTYESLFPAILATFAFYSFFTLPFYVILICATCCSVGQTCAFLLFVEPLHTNEILAIIVVHIWTNFTGIYLCSTADRLARNAFLSARNSAEAENCADFQSTRLNRLLSSFIPYHLITQARHQITLYKPHLYNETYSQVSVAYGRLIGFESVLTQYSRIDRLAAQNGCTRVASEGITVISSMPAIDSQHAARLCRFSLELETLICSFRDATGADVGICIGIDTGSITGGIVGTTKWHYDVIGTTVDNALLMQSNATDSGIYVSNETRRFLADATFELEKCEIGWRVYGTLPTPELFPVNKRFSLVTIPQAISRVLQSLVTMNPSTLKSQYGTCNKKRKTDGAGGGNGVGTGTGSKDTGNFDMQKEKSEHSSIISTFSQRFRNRGLEIEYHKETDHWFIPSLAISIFFLVVYGIYHMLVMPRLITSLALIVVALTLMFFILLMLYIDYFHSFSQFITRTSAGHSVTILLIITMLFFCGIVNTFSCPQPSALDVCQKAHFSTFSFALWTITTAVFVRFPSIYLGLILTIALITYALQIYVTRPTNFGAKEFMQELDLSCYLISLAVMVFIHARRCEKLLRLDFLAVVKGIEESATKDKLVTLNNQMLLNLVPAHVASGVVQKAGDVWHHSHQTVGIAYIAVSGFDLQGDAGLNGLNYVFSHFDQSISNFKGVEKVKSANRFYIVAVGLIPDSAQNVDETPWTIGELLSTLAKFLISISEFSIENEFHVQIGVDCGSTLAYVSNTDQPRYELFGETLDRSRILMQAAGHDTTLVSEEVYLALRPRPLRFGTQKYDVTNNLSAYELLTYIPNDNGLDDITLPRELQEKHTRGMVDAQFASNRIYENTQTSEMASSMASSFSSIDGDAETDSDLEWITPDTHLMNRSVPPPSLSSRGPPRKYVMRQSDYDPYREPMEFYSDTEGSRPSSRARGWRSTSRNSLRNGFGLFKRSSAPVSDTEDAVIEAAANRVDRMIQELNAYGDFADVKPLEYQPFPSNFGGSMRSVHRAMSSACHTEYDNAESDGDAMISDVESNANRSRSRSLRRGWRQKKRWHKDGADGDTESQCSSIAASIDLEPIRWKSVHSIGYENEYEMPSDTEGLAIEEMVALSRDIRNNFGDFQLSTFDDIDKD</sequence>
<feature type="transmembrane region" description="Helical" evidence="14">
    <location>
        <begin position="673"/>
        <end position="692"/>
    </location>
</feature>
<feature type="domain" description="Guanylate cyclase" evidence="15">
    <location>
        <begin position="861"/>
        <end position="969"/>
    </location>
</feature>
<evidence type="ECO:0000313" key="17">
    <source>
        <dbReference type="Proteomes" id="UP001152747"/>
    </source>
</evidence>
<dbReference type="CDD" id="cd07302">
    <property type="entry name" value="CHD"/>
    <property type="match status" value="1"/>
</dbReference>
<evidence type="ECO:0000256" key="1">
    <source>
        <dbReference type="ARBA" id="ARBA00001436"/>
    </source>
</evidence>
<feature type="region of interest" description="Disordered" evidence="13">
    <location>
        <begin position="1234"/>
        <end position="1268"/>
    </location>
</feature>
<evidence type="ECO:0000259" key="15">
    <source>
        <dbReference type="PROSITE" id="PS50125"/>
    </source>
</evidence>
<keyword evidence="10 14" id="KW-1133">Transmembrane helix</keyword>